<protein>
    <submittedName>
        <fullName evidence="1">Putative nucleotidyltransferase</fullName>
    </submittedName>
</protein>
<sequence>MTTEQIREMLQSPAYEFLRSNEHLKGKIIFLTLGGSYSYGTNVETSDVDIRGCALNSRSDLLGLSNFEQVVHTETDTTVYSFNKLVSLLLNCNPNTIEMLGCRPEQYMVCTDIGREMIENRKLFLSKRVVNSFGGYANQQLRRLENALARDKLPQTRKEEHILNSMKSAVKAFESRYRVFENGGITLYTAESSREDLDREIFADIHLTKYPVREFNSILNDLTNVVGTYEKLSHRNHKKDDNHLNKHAMHLVRLYLMCLDILEKGDIITYRGRDLPLLMSIRRGDYQLEDGSYRPEFFEMVSDFEKRLDYAKRNTGLPEHPDMKRVEEFVVSVNRRALDA</sequence>
<proteinExistence type="predicted"/>
<dbReference type="InterPro" id="IPR018775">
    <property type="entry name" value="RlaP"/>
</dbReference>
<evidence type="ECO:0000313" key="1">
    <source>
        <dbReference type="EMBL" id="DAE21289.1"/>
    </source>
</evidence>
<dbReference type="Pfam" id="PF10127">
    <property type="entry name" value="RlaP"/>
    <property type="match status" value="1"/>
</dbReference>
<dbReference type="EMBL" id="BK015711">
    <property type="protein sequence ID" value="DAE21289.1"/>
    <property type="molecule type" value="Genomic_DNA"/>
</dbReference>
<organism evidence="1">
    <name type="scientific">Siphoviridae sp. ctE6L85</name>
    <dbReference type="NCBI Taxonomy" id="2826202"/>
    <lineage>
        <taxon>Viruses</taxon>
        <taxon>Duplodnaviria</taxon>
        <taxon>Heunggongvirae</taxon>
        <taxon>Uroviricota</taxon>
        <taxon>Caudoviricetes</taxon>
    </lineage>
</organism>
<dbReference type="PANTHER" id="PTHR34817">
    <property type="entry name" value="NUCLEOTIDYLTRANSFERASE"/>
    <property type="match status" value="1"/>
</dbReference>
<name>A0A8S5QR34_9CAUD</name>
<reference evidence="1" key="1">
    <citation type="journal article" date="2021" name="Proc. Natl. Acad. Sci. U.S.A.">
        <title>A Catalog of Tens of Thousands of Viruses from Human Metagenomes Reveals Hidden Associations with Chronic Diseases.</title>
        <authorList>
            <person name="Tisza M.J."/>
            <person name="Buck C.B."/>
        </authorList>
    </citation>
    <scope>NUCLEOTIDE SEQUENCE</scope>
    <source>
        <strain evidence="1">CtE6L85</strain>
    </source>
</reference>
<accession>A0A8S5QR34</accession>
<dbReference type="PANTHER" id="PTHR34817:SF1">
    <property type="entry name" value="NUCLEOTIDYLTRANSFERASE"/>
    <property type="match status" value="1"/>
</dbReference>